<evidence type="ECO:0000313" key="2">
    <source>
        <dbReference type="EMBL" id="MPM08895.1"/>
    </source>
</evidence>
<dbReference type="SUPFAM" id="SSF109604">
    <property type="entry name" value="HD-domain/PDEase-like"/>
    <property type="match status" value="1"/>
</dbReference>
<name>A0A644WYA5_9ZZZZ</name>
<sequence length="380" mass="43613">MILKNSTLDEWLKKPKNGFLKRGGDKFPFFSKYHVFKDYLDNGLQREVTKQAIYHEIQEKKELENVIWLNDHGPDHIAAVVERASQLLDNGKEDTSNFMYSLNAREVFLLLNAIQVHDVGNFFGRVGHEEKVLEAVNNGLTPILFDSTEAKYIYDIAHVHGGKVTYKNGSSDKNTIKKIKQHITSDGYDVRLQLLAAILRFADELADEKKRADILSLNNGSLTKGSEVFHAFSACLDSVKVDHSKLIIEVHFKIPKKYATRKFGKLISENGINKVVDCYLIDEIYSRLLKMHQERIYCSKFWKSMIEIDRIWVEIEFYNDSMGEETIDFEHLQVHPDITFTLHDNGYPSGSGDIFSCCDGELKYQDGSKIDGENLFKKIS</sequence>
<accession>A0A644WYA5</accession>
<protein>
    <recommendedName>
        <fullName evidence="1">HD-CE domain-containing protein</fullName>
    </recommendedName>
</protein>
<dbReference type="Gene3D" id="1.10.3210.10">
    <property type="entry name" value="Hypothetical protein af1432"/>
    <property type="match status" value="1"/>
</dbReference>
<gene>
    <name evidence="2" type="ORF">SDC9_55211</name>
</gene>
<dbReference type="AlphaFoldDB" id="A0A644WYA5"/>
<feature type="domain" description="HD-CE" evidence="1">
    <location>
        <begin position="70"/>
        <end position="254"/>
    </location>
</feature>
<dbReference type="Pfam" id="PF24391">
    <property type="entry name" value="HD-CE"/>
    <property type="match status" value="1"/>
</dbReference>
<proteinExistence type="predicted"/>
<organism evidence="2">
    <name type="scientific">bioreactor metagenome</name>
    <dbReference type="NCBI Taxonomy" id="1076179"/>
    <lineage>
        <taxon>unclassified sequences</taxon>
        <taxon>metagenomes</taxon>
        <taxon>ecological metagenomes</taxon>
    </lineage>
</organism>
<comment type="caution">
    <text evidence="2">The sequence shown here is derived from an EMBL/GenBank/DDBJ whole genome shotgun (WGS) entry which is preliminary data.</text>
</comment>
<dbReference type="InterPro" id="IPR056471">
    <property type="entry name" value="HD-CE"/>
</dbReference>
<dbReference type="EMBL" id="VSSQ01001503">
    <property type="protein sequence ID" value="MPM08895.1"/>
    <property type="molecule type" value="Genomic_DNA"/>
</dbReference>
<reference evidence="2" key="1">
    <citation type="submission" date="2019-08" db="EMBL/GenBank/DDBJ databases">
        <authorList>
            <person name="Kucharzyk K."/>
            <person name="Murdoch R.W."/>
            <person name="Higgins S."/>
            <person name="Loffler F."/>
        </authorList>
    </citation>
    <scope>NUCLEOTIDE SEQUENCE</scope>
</reference>
<evidence type="ECO:0000259" key="1">
    <source>
        <dbReference type="Pfam" id="PF24391"/>
    </source>
</evidence>